<dbReference type="RefSeq" id="WP_202768711.1">
    <property type="nucleotide sequence ID" value="NZ_JAESWA010000023.1"/>
</dbReference>
<comment type="caution">
    <text evidence="1">The sequence shown here is derived from an EMBL/GenBank/DDBJ whole genome shotgun (WGS) entry which is preliminary data.</text>
</comment>
<evidence type="ECO:0000313" key="1">
    <source>
        <dbReference type="EMBL" id="MBL4933294.1"/>
    </source>
</evidence>
<dbReference type="Proteomes" id="UP000623681">
    <property type="component" value="Unassembled WGS sequence"/>
</dbReference>
<proteinExistence type="predicted"/>
<dbReference type="EMBL" id="JAESWA010000023">
    <property type="protein sequence ID" value="MBL4933294.1"/>
    <property type="molecule type" value="Genomic_DNA"/>
</dbReference>
<protein>
    <submittedName>
        <fullName evidence="1">Uncharacterized protein</fullName>
    </submittedName>
</protein>
<organism evidence="1 2">
    <name type="scientific">Clostridium paridis</name>
    <dbReference type="NCBI Taxonomy" id="2803863"/>
    <lineage>
        <taxon>Bacteria</taxon>
        <taxon>Bacillati</taxon>
        <taxon>Bacillota</taxon>
        <taxon>Clostridia</taxon>
        <taxon>Eubacteriales</taxon>
        <taxon>Clostridiaceae</taxon>
        <taxon>Clostridium</taxon>
    </lineage>
</organism>
<evidence type="ECO:0000313" key="2">
    <source>
        <dbReference type="Proteomes" id="UP000623681"/>
    </source>
</evidence>
<sequence length="107" mass="12307">MRKLLASFMIFSCTLFYTIIPISAVNVFKEGVYKLSDFNISAGNFYTAQNLSKDSEIFVQIYNGDREIQQFLRIPPGSRKFTLVALKPDYRLVILGPGELFISEERR</sequence>
<dbReference type="AlphaFoldDB" id="A0A937FGD3"/>
<keyword evidence="2" id="KW-1185">Reference proteome</keyword>
<gene>
    <name evidence="1" type="ORF">JK634_15880</name>
</gene>
<name>A0A937FGD3_9CLOT</name>
<accession>A0A937FGD3</accession>
<reference evidence="1" key="1">
    <citation type="submission" date="2021-01" db="EMBL/GenBank/DDBJ databases">
        <title>Genome public.</title>
        <authorList>
            <person name="Liu C."/>
            <person name="Sun Q."/>
        </authorList>
    </citation>
    <scope>NUCLEOTIDE SEQUENCE</scope>
    <source>
        <strain evidence="1">YIM B02565</strain>
    </source>
</reference>